<proteinExistence type="predicted"/>
<dbReference type="Proteomes" id="UP000001025">
    <property type="component" value="Chromosome"/>
</dbReference>
<reference evidence="2 3" key="1">
    <citation type="journal article" date="2003" name="Proc. Natl. Acad. Sci. U.S.A.">
        <title>Complete genome sequence of the marine planctomycete Pirellula sp. strain 1.</title>
        <authorList>
            <person name="Gloeckner F.O."/>
            <person name="Kube M."/>
            <person name="Bauer M."/>
            <person name="Teeling H."/>
            <person name="Lombardot T."/>
            <person name="Ludwig W."/>
            <person name="Gade D."/>
            <person name="Beck A."/>
            <person name="Borzym K."/>
            <person name="Heitmann K."/>
            <person name="Rabus R."/>
            <person name="Schlesner H."/>
            <person name="Amann R."/>
            <person name="Reinhardt R."/>
        </authorList>
    </citation>
    <scope>NUCLEOTIDE SEQUENCE [LARGE SCALE GENOMIC DNA]</scope>
    <source>
        <strain evidence="3">DSM 10527 / NCIMB 13988 / SH1</strain>
    </source>
</reference>
<dbReference type="STRING" id="243090.RB2739"/>
<gene>
    <name evidence="2" type="ordered locus">RB2739</name>
</gene>
<dbReference type="EnsemblBacteria" id="CAD72808">
    <property type="protein sequence ID" value="CAD72808"/>
    <property type="gene ID" value="RB2739"/>
</dbReference>
<evidence type="ECO:0000313" key="2">
    <source>
        <dbReference type="EMBL" id="CAD72808.1"/>
    </source>
</evidence>
<dbReference type="EMBL" id="BX294137">
    <property type="protein sequence ID" value="CAD72808.1"/>
    <property type="molecule type" value="Genomic_DNA"/>
</dbReference>
<dbReference type="HOGENOM" id="CLU_2635673_0_0_0"/>
<organism evidence="2 3">
    <name type="scientific">Rhodopirellula baltica (strain DSM 10527 / NCIMB 13988 / SH1)</name>
    <dbReference type="NCBI Taxonomy" id="243090"/>
    <lineage>
        <taxon>Bacteria</taxon>
        <taxon>Pseudomonadati</taxon>
        <taxon>Planctomycetota</taxon>
        <taxon>Planctomycetia</taxon>
        <taxon>Pirellulales</taxon>
        <taxon>Pirellulaceae</taxon>
        <taxon>Rhodopirellula</taxon>
    </lineage>
</organism>
<feature type="compositionally biased region" description="Polar residues" evidence="1">
    <location>
        <begin position="1"/>
        <end position="18"/>
    </location>
</feature>
<dbReference type="InParanoid" id="Q7UVB7"/>
<evidence type="ECO:0000313" key="3">
    <source>
        <dbReference type="Proteomes" id="UP000001025"/>
    </source>
</evidence>
<keyword evidence="3" id="KW-1185">Reference proteome</keyword>
<protein>
    <submittedName>
        <fullName evidence="2">Uncharacterized protein</fullName>
    </submittedName>
</protein>
<dbReference type="KEGG" id="rba:RB2739"/>
<evidence type="ECO:0000256" key="1">
    <source>
        <dbReference type="SAM" id="MobiDB-lite"/>
    </source>
</evidence>
<feature type="region of interest" description="Disordered" evidence="1">
    <location>
        <begin position="1"/>
        <end position="32"/>
    </location>
</feature>
<sequence>MLQIQTSTHPPSRTAASTSERKGKSNAASKRAHASIVLRLKLASSRHWSLARRIGGISHFVRFRAVRAGVVRLMQCG</sequence>
<dbReference type="AlphaFoldDB" id="Q7UVB7"/>
<name>Q7UVB7_RHOBA</name>
<accession>Q7UVB7</accession>